<feature type="region of interest" description="Disordered" evidence="2">
    <location>
        <begin position="3543"/>
        <end position="3634"/>
    </location>
</feature>
<feature type="compositionally biased region" description="Low complexity" evidence="2">
    <location>
        <begin position="703"/>
        <end position="719"/>
    </location>
</feature>
<feature type="compositionally biased region" description="Acidic residues" evidence="2">
    <location>
        <begin position="676"/>
        <end position="691"/>
    </location>
</feature>
<sequence length="4080" mass="430295">MVGIPGTPQSDADTSADTAPAPPYSSQRDNALKDGILSRLPEPMPSEMMDIAGTKVDIGQVKAGFDALFGTLRDNHGITKVPDVDSTLVVQLDEQTFAKHFAVQMELDAVLNNDSDLTPALLAKHGLDNPRNVLNEILSPEFMGDLANNDPTAQTRLDTLLNQVATAKVDPKPGARPDRVATLVDNHRAELVENTRSNPARSINGRVLLNTGHLDGMATNPDHKADAIRHLLTHEFMHANSIGSDRTFSHRHAEGGVFSQDINPDEAMTELLAREITDALAERKAQDNGHQTPEIQYIQYDDGSNRYQANVDALDNELNAAPRTSAEAAFQSMLDSYFRAADPDSTPGTRPAPSSTDTHATAAPILPPPKGKDVITDESWRHDNAKTADWFAPSNPTSPDALKGRRDGAHVKTVNTVVADVTTDSTPSRIKSYQGLINYDLRRIEVAPGKFVQDYTVKVFLKPAPNPDAKTGTNTEAENKAIADAQNKAKADVERKAKEGVDKLLNQGFRLPSGDQFHLNLEFTTDPNEAHTVVEVGNTGTDQTHWNPNSSSNVLAHEVLHYLGVPDEYSDSTRVFLQRPGSSGVHLNDGGMMGTAVLGNDPGLRPRHLWLVERTANSQVAVPDTLLNDQGPTIRPPAANTPPATTAPAPNPNAAPPAPSDSRPAPSDNKRKRDDDGDVESEGAMDIDTDVQDGSKRPRTGDVPGSSSQVPSAQVPSTQGMDLDVDPVTGVTWDTDVNSPLDPPADAEMTDTATNVNGPVVDLQSDATTKFNDKFRDLAGGRPVHLPTRDGYLADLEANVENDKPVSFVVNAIVPISDIDAASLKNVIDRITADAKGIDGKVAFVIGVNTRGDNNPDAQAEVEAKLTELEAALADITDVPVALTGFTWNMPSTGNLPYGTMRNTTLDSTPSQFAISAFANNGNHPYVAVQDFDQGSRNVPSGQHIFNHVIDSMKGPDGLPPSRPLMISGGYRMPPDLDAWVADLEATRVAKIAKLRESDDPDLAKIEALEKAGERLASPDKFKNDFAREIAQDMDARVEQAKTSPMLPYTPEPNLFFDGVAPMVDPNVRFGDGGAEFSMLGRSLNHFFANEIGTIYDQKIADLDADTDVDMDADVTADDVDVADQRDAHLSQLAVDAQTYSHPIRTQAFISDFKGGAIETDLTRIALRYAEKGTVPQSHAPLGGVADRFFDTKDDKRGTSLGGFRDKFPKLAGINRDPTNLAADPNPKLNPNPELTAPPIGNPTAPPPEPSTAPQFKEVAKVVKDLGVGRGHDIDQSMSAPVPGHPGVTAGLDQSSRIVKTAAGVNTAMSGPEASMQRRFGAMNNIANLPSTRPPAPNGLYDAVGKAQGVDPAQLRDDVTGYVASLSADPGKGPGKKAAEAEVEIREQLADFITDHPTTNGDLVNSVLQPGPNAEFDPSTLTEDPDAVSRDVMAGTDTHPDGGPVESGPLPDVPDPAQVRADAESAANADRIAAQALATQLRTPIVVHHPSGPPTTYTPFGKDLPAVQPIEVDAVQGPNGRSTYTPHTAPVAGPTVVGTRAAPTPDTLSTPPASTPDNPGTRPAPTPDNPGTRPAPSPDNLGTRPAPIPDNPGTRPAPAPTAPSPATTTAANTAAANTTTANTPDPTTGTRSQAGHQQPAGRSTPGFRNLFSRSTPPPAQPPIPLVNVTPAGPLPAVLPGVPLPSFFQSNQALGSVAVNDVRGADQVTTAVNGLLPAVNGVAPQGVDRIGKALNDNFESFLGNGRTFQVQVGKNFYDANVTAVLNPVTGTGTASPAKVDSRVDSGATSTTTTSLTTGNDVSLNATASQGMGAYGTVGVKTTLSTPVTGNTSTTTALDDREVRGGDSSTKHDVPVTYRVTLTDAQGNVVGNTDVHDNGTSVALQVPNDLSNLANTDNTAGTVRPPDAEWGAKVEHLVPEAVTDIDVDQAFKDVAAKLHPSVTKPGADGRTVLRDFLSATNIRDNLHVMLNGWVTSPNLTSPHSAYGSAVQMKATLLDAELVGTHGGAQFRMHDTATTNTGVTATVGSGVEVNAAVGGGVGVPGVPVGAAGVTGSASAKTSETSSAGLTSVNRAGMQVGGQTGLYKVTANVEVRTPNGDTVTVPVTAHVRLGLPEATAHGLPVPANTQTGITKPNTENTRFEPPYLAEGLAAGNIRVGEFTAANQVQAQVENALKGLPGFDGFLPEWNRDTDPRADGKNFADVVEMLNNQRKLDAELSPTALRAKMDSLLGPGVQVQLKRQGFATNEFVNVTVKAKLGGAKHLGEADARQVRGLSSSAPKLDSATTTTKGWSAGVEGRGGANVKPGTASLTPTGNAAVKYSSTTADKTTAGPVVNDVALNVGDAKSQVFAHDIEFEVEITTFSRNQSWVKRMTPGSPLLQVPKEKTVVRTVDPKKLLDPAARDNPTILPQISGKVQLWVPDGSALKTPSADFKPGDPVDGTLPPNTTISTLLKPGATRPPRHEWLHVEAVANAEALRNGAIELVNASAGADGSLTVPGTEARNQIDKMFSPENLKANLRKMAETGLVTDSLRFDRRVTDRTGAIGMTVKFDKPKLVSISDTTPVETWTTGGFKAGDSVAHGQSVEGSAGVALGGKPNDTTPQGGGTFNAGAKWTPWSKTETTAREVGGNVDRKLVRPSGERTVLVQMDAEFSMVGESRSGNAIYKGTPHANGKTVTLPGGVFVRVSEQVARDMGLLEDVPPHTSPDHGSMRPPKRLNPGEPGGLGLGVVDDVPDLSPVVAQLATVVNQDTRGKLIPDSVLDDSMRNLQRLVDLTSPTSVKGLIDSAVDGGVPLLLHKPGTVIGKDTYQVTLRAKVGQPKFLEAVNDGRDMEHILAGSNKDSDALTKGTSWGVNARAGGQHLPDVQNGQSPAVGGAVGASLNFSQSKTTTDTTTELFGHKHTATGPAVRYEVPVEFELVVHKGDKEVGRVKADEAPITVRLHADNVRVDSPDVPDDRRPYGAEATSQPKDEASPAKIDQWLRDGLDVPGGASVEGMRGIQDIRMAAIAALERAGAGKGITGKGTGSLNSLLSTLSSETLQSMLPGMTKTPLEVPGLHEATLGKAQHASLKVYAKVVDTRLDSLSDGVKLENPTSTTHTTTSEAKHTQSGDVVVAPTGGVNKKAEDAQGNPDLVNSANSAFAFPEFKHTSDDSTADSGGPVSGTQQNLKPSGRTGLTESTIVYRFVADLGNGKVGVYDLTVPGSADLRMPVADVEAALGRTLPPELATAQDGVRDAAKAWRTAEAAVEVARHQAQDLLAERAGADIEVTNRETVLDTRSQEAETAFDALGPHDTAVDNARNARDTADTAVEDATTRAVDLDLASRRADKALGDAAEAVRTSQEGVELAEIQATAADNARARADQALRDAEAALGRHDRDNPPSADPEAAPDPVREGLVQDVKDATEVRDNRQVQQEKAAQDLVTARQEHQTALDRQQAAADVATDARAAADQAKTDLEAAERTATDAGHDFDAANDLLREARANARQAEQARQTAEREHQQAVRDRADLETRITDAQADLARKQDVADVRQASWWNAKTAADRQLAAFNAPPGNTPPAGTPATTATSSTNAPPPDPATTAPGPSSPSVPPPGVQTFGAPAATATSTFGAPVASGTPTASTSTPSTSTTPSATAQRDADAAALAARHQSERTAESNAVAARQLAEKQAASLALRAKQQAEYHAEGAALAAKLDAERLKAEAELLARQQQDRTNESNAFASRTQAERNRVAGELTANQQAHRQRVAAQVLANQELERNQVEAQIQQQLAVAPGSFDPNQVRQQVLNNQAAVQRNVEQQLDNEQAAERQRVEQQLLARQENDRLAAEHQLNQRQLAERQQAAQQLQLKQDAERVKAEHDLKARQLLEQKQAEAALDAKQDADRKAYEQQLNARQDAEHAAELAKWLPPGTKHFAAFADDNAAATWANTAYPGLATVNRTNFQNSVPGHDVNCTNCVIATHETLHGRPVAAPPLPAPAQGTYLENTFKSTFQTVGSYHEVVDYLAAQPGRHVSIGITRADGTGHVFNAWNDGGDLTFFDSQNHRPAKLERDAVKIEFIPLPDLPKPAPPPTTATAPPAAATPPTGPVP</sequence>
<feature type="compositionally biased region" description="Pro residues" evidence="2">
    <location>
        <begin position="649"/>
        <end position="659"/>
    </location>
</feature>
<evidence type="ECO:0000313" key="5">
    <source>
        <dbReference type="Proteomes" id="UP000241118"/>
    </source>
</evidence>
<comment type="caution">
    <text evidence="4">The sequence shown here is derived from an EMBL/GenBank/DDBJ whole genome shotgun (WGS) entry which is preliminary data.</text>
</comment>
<evidence type="ECO:0000256" key="2">
    <source>
        <dbReference type="SAM" id="MobiDB-lite"/>
    </source>
</evidence>
<feature type="compositionally biased region" description="Polar residues" evidence="2">
    <location>
        <begin position="346"/>
        <end position="359"/>
    </location>
</feature>
<feature type="region of interest" description="Disordered" evidence="2">
    <location>
        <begin position="1"/>
        <end position="32"/>
    </location>
</feature>
<dbReference type="PANTHER" id="PTHR24216">
    <property type="entry name" value="PAXILLIN-RELATED"/>
    <property type="match status" value="1"/>
</dbReference>
<feature type="compositionally biased region" description="Polar residues" evidence="2">
    <location>
        <begin position="1546"/>
        <end position="1558"/>
    </location>
</feature>
<feature type="region of interest" description="Disordered" evidence="2">
    <location>
        <begin position="1768"/>
        <end position="1794"/>
    </location>
</feature>
<feature type="compositionally biased region" description="Pro residues" evidence="2">
    <location>
        <begin position="4053"/>
        <end position="4063"/>
    </location>
</feature>
<feature type="region of interest" description="Disordered" evidence="2">
    <location>
        <begin position="4053"/>
        <end position="4080"/>
    </location>
</feature>
<feature type="region of interest" description="Disordered" evidence="2">
    <location>
        <begin position="3143"/>
        <end position="3170"/>
    </location>
</feature>
<proteinExistence type="predicted"/>
<feature type="region of interest" description="Disordered" evidence="2">
    <location>
        <begin position="3482"/>
        <end position="3504"/>
    </location>
</feature>
<feature type="compositionally biased region" description="Low complexity" evidence="2">
    <location>
        <begin position="1824"/>
        <end position="1834"/>
    </location>
</feature>
<feature type="compositionally biased region" description="Basic and acidic residues" evidence="2">
    <location>
        <begin position="2943"/>
        <end position="2957"/>
    </location>
</feature>
<feature type="region of interest" description="Disordered" evidence="2">
    <location>
        <begin position="621"/>
        <end position="723"/>
    </location>
</feature>
<dbReference type="RefSeq" id="WP_106616702.1">
    <property type="nucleotide sequence ID" value="NZ_PYAX01000006.1"/>
</dbReference>
<feature type="compositionally biased region" description="Pro residues" evidence="2">
    <location>
        <begin position="1562"/>
        <end position="1577"/>
    </location>
</feature>
<feature type="compositionally biased region" description="Pro residues" evidence="2">
    <location>
        <begin position="4071"/>
        <end position="4080"/>
    </location>
</feature>
<feature type="compositionally biased region" description="Low complexity" evidence="2">
    <location>
        <begin position="3377"/>
        <end position="3387"/>
    </location>
</feature>
<feature type="compositionally biased region" description="Low complexity" evidence="2">
    <location>
        <begin position="636"/>
        <end position="648"/>
    </location>
</feature>
<keyword evidence="1" id="KW-0175">Coiled coil</keyword>
<feature type="region of interest" description="Disordered" evidence="2">
    <location>
        <begin position="2694"/>
        <end position="2722"/>
    </location>
</feature>
<feature type="region of interest" description="Disordered" evidence="2">
    <location>
        <begin position="2272"/>
        <end position="2298"/>
    </location>
</feature>
<feature type="compositionally biased region" description="Pro residues" evidence="2">
    <location>
        <begin position="1240"/>
        <end position="1251"/>
    </location>
</feature>
<feature type="region of interest" description="Disordered" evidence="2">
    <location>
        <begin position="1431"/>
        <end position="1468"/>
    </location>
</feature>
<evidence type="ECO:0000313" key="4">
    <source>
        <dbReference type="EMBL" id="PSL54620.1"/>
    </source>
</evidence>
<name>A0A2P8I858_SACCR</name>
<feature type="compositionally biased region" description="Low complexity" evidence="2">
    <location>
        <begin position="7"/>
        <end position="19"/>
    </location>
</feature>
<feature type="compositionally biased region" description="Polar residues" evidence="2">
    <location>
        <begin position="2123"/>
        <end position="2136"/>
    </location>
</feature>
<feature type="compositionally biased region" description="Basic and acidic residues" evidence="2">
    <location>
        <begin position="3490"/>
        <end position="3504"/>
    </location>
</feature>
<reference evidence="4 5" key="1">
    <citation type="submission" date="2018-03" db="EMBL/GenBank/DDBJ databases">
        <title>Genomic Encyclopedia of Type Strains, Phase III (KMG-III): the genomes of soil and plant-associated and newly described type strains.</title>
        <authorList>
            <person name="Whitman W."/>
        </authorList>
    </citation>
    <scope>NUCLEOTIDE SEQUENCE [LARGE SCALE GENOMIC DNA]</scope>
    <source>
        <strain evidence="4 5">CGMCC 4.7097</strain>
    </source>
</reference>
<gene>
    <name evidence="4" type="ORF">B0I31_106134</name>
</gene>
<dbReference type="EMBL" id="PYAX01000006">
    <property type="protein sequence ID" value="PSL54620.1"/>
    <property type="molecule type" value="Genomic_DNA"/>
</dbReference>
<feature type="region of interest" description="Disordered" evidence="2">
    <location>
        <begin position="3084"/>
        <end position="3112"/>
    </location>
</feature>
<evidence type="ECO:0000259" key="3">
    <source>
        <dbReference type="Pfam" id="PF15644"/>
    </source>
</evidence>
<feature type="compositionally biased region" description="Polar residues" evidence="2">
    <location>
        <begin position="2272"/>
        <end position="2288"/>
    </location>
</feature>
<feature type="region of interest" description="Disordered" evidence="2">
    <location>
        <begin position="1209"/>
        <end position="1253"/>
    </location>
</feature>
<feature type="region of interest" description="Disordered" evidence="2">
    <location>
        <begin position="3402"/>
        <end position="3435"/>
    </location>
</feature>
<feature type="coiled-coil region" evidence="1">
    <location>
        <begin position="3682"/>
        <end position="3709"/>
    </location>
</feature>
<feature type="compositionally biased region" description="Pro residues" evidence="2">
    <location>
        <begin position="1586"/>
        <end position="1603"/>
    </location>
</feature>
<dbReference type="CDD" id="cd06503">
    <property type="entry name" value="ATP-synt_Fo_b"/>
    <property type="match status" value="1"/>
</dbReference>
<feature type="compositionally biased region" description="Pro residues" evidence="2">
    <location>
        <begin position="3579"/>
        <end position="3588"/>
    </location>
</feature>
<feature type="region of interest" description="Disordered" evidence="2">
    <location>
        <begin position="3369"/>
        <end position="3390"/>
    </location>
</feature>
<feature type="compositionally biased region" description="Pro residues" evidence="2">
    <location>
        <begin position="1655"/>
        <end position="1664"/>
    </location>
</feature>
<feature type="compositionally biased region" description="Low complexity" evidence="2">
    <location>
        <begin position="3556"/>
        <end position="3566"/>
    </location>
</feature>
<feature type="compositionally biased region" description="Basic and acidic residues" evidence="2">
    <location>
        <begin position="1836"/>
        <end position="1850"/>
    </location>
</feature>
<feature type="region of interest" description="Disordered" evidence="2">
    <location>
        <begin position="2116"/>
        <end position="2136"/>
    </location>
</feature>
<feature type="region of interest" description="Disordered" evidence="2">
    <location>
        <begin position="339"/>
        <end position="372"/>
    </location>
</feature>
<evidence type="ECO:0000256" key="1">
    <source>
        <dbReference type="SAM" id="Coils"/>
    </source>
</evidence>
<dbReference type="Proteomes" id="UP000241118">
    <property type="component" value="Unassembled WGS sequence"/>
</dbReference>
<dbReference type="InterPro" id="IPR028908">
    <property type="entry name" value="Tox-PL_dom"/>
</dbReference>
<protein>
    <submittedName>
        <fullName evidence="4">Papain fold toxin 1 (Glutamine deamidase) of polymorphic toxin system</fullName>
    </submittedName>
</protein>
<dbReference type="PANTHER" id="PTHR24216:SF65">
    <property type="entry name" value="PAXILLIN-LIKE PROTEIN 1"/>
    <property type="match status" value="1"/>
</dbReference>
<feature type="region of interest" description="Disordered" evidence="2">
    <location>
        <begin position="1824"/>
        <end position="1850"/>
    </location>
</feature>
<accession>A0A2P8I858</accession>
<feature type="region of interest" description="Disordered" evidence="2">
    <location>
        <begin position="1515"/>
        <end position="1664"/>
    </location>
</feature>
<feature type="compositionally biased region" description="Low complexity" evidence="2">
    <location>
        <begin position="3605"/>
        <end position="3634"/>
    </location>
</feature>
<feature type="compositionally biased region" description="Low complexity" evidence="2">
    <location>
        <begin position="1604"/>
        <end position="1630"/>
    </location>
</feature>
<feature type="compositionally biased region" description="Polar residues" evidence="2">
    <location>
        <begin position="3158"/>
        <end position="3170"/>
    </location>
</feature>
<feature type="domain" description="Tox-PL" evidence="3">
    <location>
        <begin position="3944"/>
        <end position="4034"/>
    </location>
</feature>
<dbReference type="Pfam" id="PF15644">
    <property type="entry name" value="Gln_amidase"/>
    <property type="match status" value="1"/>
</dbReference>
<keyword evidence="5" id="KW-1185">Reference proteome</keyword>
<organism evidence="4 5">
    <name type="scientific">Saccharothrix carnea</name>
    <dbReference type="NCBI Taxonomy" id="1280637"/>
    <lineage>
        <taxon>Bacteria</taxon>
        <taxon>Bacillati</taxon>
        <taxon>Actinomycetota</taxon>
        <taxon>Actinomycetes</taxon>
        <taxon>Pseudonocardiales</taxon>
        <taxon>Pseudonocardiaceae</taxon>
        <taxon>Saccharothrix</taxon>
    </lineage>
</organism>
<feature type="region of interest" description="Disordered" evidence="2">
    <location>
        <begin position="2943"/>
        <end position="2971"/>
    </location>
</feature>